<evidence type="ECO:0000256" key="12">
    <source>
        <dbReference type="ARBA" id="ARBA00042242"/>
    </source>
</evidence>
<feature type="region of interest" description="Disordered" evidence="16">
    <location>
        <begin position="217"/>
        <end position="237"/>
    </location>
</feature>
<evidence type="ECO:0000256" key="3">
    <source>
        <dbReference type="ARBA" id="ARBA00005174"/>
    </source>
</evidence>
<accession>A0A060UXD2</accession>
<keyword evidence="5 14" id="KW-0436">Ligase</keyword>
<dbReference type="GO" id="GO:0006189">
    <property type="term" value="P:'de novo' IMP biosynthetic process"/>
    <property type="evidence" value="ECO:0007669"/>
    <property type="project" value="UniProtKB-UniRule"/>
</dbReference>
<organism evidence="18">
    <name type="scientific">Acidithiobacillus ferrivorans</name>
    <dbReference type="NCBI Taxonomy" id="160808"/>
    <lineage>
        <taxon>Bacteria</taxon>
        <taxon>Pseudomonadati</taxon>
        <taxon>Pseudomonadota</taxon>
        <taxon>Acidithiobacillia</taxon>
        <taxon>Acidithiobacillales</taxon>
        <taxon>Acidithiobacillaceae</taxon>
        <taxon>Acidithiobacillus</taxon>
    </lineage>
</organism>
<reference evidence="18" key="2">
    <citation type="submission" date="2014-07" db="EMBL/GenBank/DDBJ databases">
        <title>Initial genome analysis of the psychrotolerant acidophile Acidithiobacillus ferrivorans CF27: insights into iron and sulfur oxidation pathways and into biofilm formation.</title>
        <authorList>
            <person name="Talla E."/>
            <person name="Hedrich S."/>
            <person name="Mangenot S."/>
            <person name="Ji B."/>
            <person name="Johnson D.B."/>
            <person name="Barbe V."/>
            <person name="Bonnefoy V."/>
        </authorList>
    </citation>
    <scope>NUCLEOTIDE SEQUENCE [LARGE SCALE GENOMIC DNA]</scope>
    <source>
        <strain evidence="18">CF27</strain>
    </source>
</reference>
<feature type="domain" description="ATP-grasp" evidence="17">
    <location>
        <begin position="118"/>
        <end position="317"/>
    </location>
</feature>
<dbReference type="InterPro" id="IPR011761">
    <property type="entry name" value="ATP-grasp"/>
</dbReference>
<evidence type="ECO:0000256" key="1">
    <source>
        <dbReference type="ARBA" id="ARBA00001936"/>
    </source>
</evidence>
<comment type="cofactor">
    <cofactor evidence="2">
        <name>Mg(2+)</name>
        <dbReference type="ChEBI" id="CHEBI:18420"/>
    </cofactor>
</comment>
<dbReference type="Pfam" id="PF01071">
    <property type="entry name" value="GARS_A"/>
    <property type="match status" value="1"/>
</dbReference>
<dbReference type="InterPro" id="IPR000115">
    <property type="entry name" value="PRibGlycinamide_synth"/>
</dbReference>
<dbReference type="Gene3D" id="3.40.50.20">
    <property type="match status" value="1"/>
</dbReference>
<evidence type="ECO:0000256" key="9">
    <source>
        <dbReference type="ARBA" id="ARBA00022840"/>
    </source>
</evidence>
<evidence type="ECO:0000256" key="6">
    <source>
        <dbReference type="ARBA" id="ARBA00022723"/>
    </source>
</evidence>
<dbReference type="InterPro" id="IPR020561">
    <property type="entry name" value="PRibGlycinamid_synth_ATP-grasp"/>
</dbReference>
<dbReference type="UniPathway" id="UPA00074">
    <property type="reaction ID" value="UER00125"/>
</dbReference>
<name>A0A060UXD2_9PROT</name>
<dbReference type="PANTHER" id="PTHR43472:SF1">
    <property type="entry name" value="PHOSPHORIBOSYLAMINE--GLYCINE LIGASE, CHLOROPLASTIC"/>
    <property type="match status" value="1"/>
</dbReference>
<evidence type="ECO:0000256" key="2">
    <source>
        <dbReference type="ARBA" id="ARBA00001946"/>
    </source>
</evidence>
<dbReference type="Gene3D" id="3.30.1490.20">
    <property type="entry name" value="ATP-grasp fold, A domain"/>
    <property type="match status" value="1"/>
</dbReference>
<evidence type="ECO:0000256" key="15">
    <source>
        <dbReference type="PROSITE-ProRule" id="PRU00409"/>
    </source>
</evidence>
<dbReference type="AlphaFoldDB" id="A0A060UXD2"/>
<evidence type="ECO:0000313" key="18">
    <source>
        <dbReference type="EMBL" id="CDQ11189.1"/>
    </source>
</evidence>
<dbReference type="FunFam" id="3.90.600.10:FF:000001">
    <property type="entry name" value="Trifunctional purine biosynthetic protein adenosine-3"/>
    <property type="match status" value="1"/>
</dbReference>
<dbReference type="PROSITE" id="PS00184">
    <property type="entry name" value="GARS"/>
    <property type="match status" value="1"/>
</dbReference>
<proteinExistence type="inferred from homology"/>
<evidence type="ECO:0000256" key="8">
    <source>
        <dbReference type="ARBA" id="ARBA00022755"/>
    </source>
</evidence>
<evidence type="ECO:0000256" key="7">
    <source>
        <dbReference type="ARBA" id="ARBA00022741"/>
    </source>
</evidence>
<keyword evidence="9 15" id="KW-0067">ATP-binding</keyword>
<dbReference type="SMART" id="SM01210">
    <property type="entry name" value="GARS_C"/>
    <property type="match status" value="1"/>
</dbReference>
<keyword evidence="10" id="KW-0464">Manganese</keyword>
<dbReference type="InterPro" id="IPR020562">
    <property type="entry name" value="PRibGlycinamide_synth_N"/>
</dbReference>
<dbReference type="SUPFAM" id="SSF52440">
    <property type="entry name" value="PreATP-grasp domain"/>
    <property type="match status" value="1"/>
</dbReference>
<comment type="catalytic activity">
    <reaction evidence="14">
        <text>5-phospho-beta-D-ribosylamine + glycine + ATP = N(1)-(5-phospho-beta-D-ribosyl)glycinamide + ADP + phosphate + H(+)</text>
        <dbReference type="Rhea" id="RHEA:17453"/>
        <dbReference type="ChEBI" id="CHEBI:15378"/>
        <dbReference type="ChEBI" id="CHEBI:30616"/>
        <dbReference type="ChEBI" id="CHEBI:43474"/>
        <dbReference type="ChEBI" id="CHEBI:57305"/>
        <dbReference type="ChEBI" id="CHEBI:58681"/>
        <dbReference type="ChEBI" id="CHEBI:143788"/>
        <dbReference type="ChEBI" id="CHEBI:456216"/>
        <dbReference type="EC" id="6.3.4.13"/>
    </reaction>
</comment>
<dbReference type="SMART" id="SM01209">
    <property type="entry name" value="GARS_A"/>
    <property type="match status" value="1"/>
</dbReference>
<dbReference type="PANTHER" id="PTHR43472">
    <property type="entry name" value="PHOSPHORIBOSYLAMINE--GLYCINE LIGASE"/>
    <property type="match status" value="1"/>
</dbReference>
<dbReference type="InterPro" id="IPR020559">
    <property type="entry name" value="PRibGlycinamide_synth_CS"/>
</dbReference>
<dbReference type="InterPro" id="IPR037123">
    <property type="entry name" value="PRibGlycinamide_synth_C_sf"/>
</dbReference>
<gene>
    <name evidence="14 18" type="primary">purD</name>
    <name evidence="18" type="ORF">AFERRI_530084</name>
</gene>
<dbReference type="SUPFAM" id="SSF51246">
    <property type="entry name" value="Rudiment single hybrid motif"/>
    <property type="match status" value="1"/>
</dbReference>
<dbReference type="GO" id="GO:0009113">
    <property type="term" value="P:purine nucleobase biosynthetic process"/>
    <property type="evidence" value="ECO:0007669"/>
    <property type="project" value="InterPro"/>
</dbReference>
<keyword evidence="7 15" id="KW-0547">Nucleotide-binding</keyword>
<dbReference type="PROSITE" id="PS50975">
    <property type="entry name" value="ATP_GRASP"/>
    <property type="match status" value="1"/>
</dbReference>
<dbReference type="FunFam" id="3.40.50.20:FF:000006">
    <property type="entry name" value="Phosphoribosylamine--glycine ligase, chloroplastic"/>
    <property type="match status" value="1"/>
</dbReference>
<evidence type="ECO:0000256" key="11">
    <source>
        <dbReference type="ARBA" id="ARBA00038345"/>
    </source>
</evidence>
<dbReference type="EC" id="6.3.4.13" evidence="4 14"/>
<dbReference type="GO" id="GO:0046872">
    <property type="term" value="F:metal ion binding"/>
    <property type="evidence" value="ECO:0007669"/>
    <property type="project" value="UniProtKB-KW"/>
</dbReference>
<evidence type="ECO:0000256" key="16">
    <source>
        <dbReference type="SAM" id="MobiDB-lite"/>
    </source>
</evidence>
<evidence type="ECO:0000256" key="5">
    <source>
        <dbReference type="ARBA" id="ARBA00022598"/>
    </source>
</evidence>
<evidence type="ECO:0000256" key="10">
    <source>
        <dbReference type="ARBA" id="ARBA00023211"/>
    </source>
</evidence>
<dbReference type="Pfam" id="PF02844">
    <property type="entry name" value="GARS_N"/>
    <property type="match status" value="1"/>
</dbReference>
<dbReference type="Gene3D" id="3.90.600.10">
    <property type="entry name" value="Phosphoribosylglycinamide synthetase, C-terminal domain"/>
    <property type="match status" value="1"/>
</dbReference>
<comment type="caution">
    <text evidence="18">The sequence shown here is derived from an EMBL/GenBank/DDBJ whole genome shotgun (WGS) entry which is preliminary data.</text>
</comment>
<dbReference type="Gene3D" id="3.30.470.20">
    <property type="entry name" value="ATP-grasp fold, B domain"/>
    <property type="match status" value="1"/>
</dbReference>
<evidence type="ECO:0000256" key="4">
    <source>
        <dbReference type="ARBA" id="ARBA00013255"/>
    </source>
</evidence>
<comment type="cofactor">
    <cofactor evidence="1">
        <name>Mn(2+)</name>
        <dbReference type="ChEBI" id="CHEBI:29035"/>
    </cofactor>
</comment>
<dbReference type="InterPro" id="IPR016185">
    <property type="entry name" value="PreATP-grasp_dom_sf"/>
</dbReference>
<protein>
    <recommendedName>
        <fullName evidence="4 14">Phosphoribosylamine--glycine ligase</fullName>
        <ecNumber evidence="4 14">6.3.4.13</ecNumber>
    </recommendedName>
    <alternativeName>
        <fullName evidence="14">GARS</fullName>
    </alternativeName>
    <alternativeName>
        <fullName evidence="12 14">Glycinamide ribonucleotide synthetase</fullName>
    </alternativeName>
    <alternativeName>
        <fullName evidence="13 14">Phosphoribosylglycinamide synthetase</fullName>
    </alternativeName>
</protein>
<dbReference type="HAMAP" id="MF_00138">
    <property type="entry name" value="GARS"/>
    <property type="match status" value="1"/>
</dbReference>
<keyword evidence="6" id="KW-0479">Metal-binding</keyword>
<evidence type="ECO:0000259" key="17">
    <source>
        <dbReference type="PROSITE" id="PS50975"/>
    </source>
</evidence>
<dbReference type="InterPro" id="IPR013815">
    <property type="entry name" value="ATP_grasp_subdomain_1"/>
</dbReference>
<evidence type="ECO:0000256" key="14">
    <source>
        <dbReference type="HAMAP-Rule" id="MF_00138"/>
    </source>
</evidence>
<dbReference type="SUPFAM" id="SSF56059">
    <property type="entry name" value="Glutathione synthetase ATP-binding domain-like"/>
    <property type="match status" value="1"/>
</dbReference>
<dbReference type="Pfam" id="PF02843">
    <property type="entry name" value="GARS_C"/>
    <property type="match status" value="1"/>
</dbReference>
<dbReference type="InterPro" id="IPR020560">
    <property type="entry name" value="PRibGlycinamide_synth_C-dom"/>
</dbReference>
<dbReference type="NCBIfam" id="TIGR00877">
    <property type="entry name" value="purD"/>
    <property type="match status" value="1"/>
</dbReference>
<comment type="pathway">
    <text evidence="3 14">Purine metabolism; IMP biosynthesis via de novo pathway; N(1)-(5-phospho-D-ribosyl)glycinamide from 5-phospho-alpha-D-ribose 1-diphosphate: step 2/2.</text>
</comment>
<keyword evidence="8 14" id="KW-0658">Purine biosynthesis</keyword>
<reference evidence="18" key="1">
    <citation type="submission" date="2014-03" db="EMBL/GenBank/DDBJ databases">
        <authorList>
            <person name="Genoscope - CEA"/>
        </authorList>
    </citation>
    <scope>NUCLEOTIDE SEQUENCE [LARGE SCALE GENOMIC DNA]</scope>
    <source>
        <strain evidence="18">CF27</strain>
    </source>
</reference>
<dbReference type="EMBL" id="CCCS020000049">
    <property type="protein sequence ID" value="CDQ11189.1"/>
    <property type="molecule type" value="Genomic_DNA"/>
</dbReference>
<dbReference type="InterPro" id="IPR011054">
    <property type="entry name" value="Rudment_hybrid_motif"/>
</dbReference>
<comment type="similarity">
    <text evidence="11 14">Belongs to the GARS family.</text>
</comment>
<sequence>MVEEGTQMGAKVMVLGGGGREHAIAWKLAQSAAVAEVYCVPGNPGSAAEAKVHNLALKPTDAGQVVAAAHALDIALVVIGPEAPLVAGVGDALRRAGIPVFGPNAAGAMLEGSKAHAKAFMERHGLPTARYGRFTDASAALGYLREHPLPVVVKADGLAAGKGVVVALARAEAEAAVRAFLQWGPIVIEEFLEGEEASFIAIVVDGQVLPLAGSQDHKRLRDGDRGPNTGGMGAYSPTPILDTAMSERVLREVMRPAAEGLMTDRTPYCGFLYAGLMIGPAGPKVLEFNCRLGDPETQALMMRLRSDLYTLLLTAARGDLLPKALDWDRRAALCIVLATAGYPDHPQLGDPILGLHKTQGDTVKIFHAGTTTDHDTVITAGGRVLGVTALGESLAIAQQRAYAAVADIRWPGLQYRQDIGYRGLRRA</sequence>
<evidence type="ECO:0000256" key="13">
    <source>
        <dbReference type="ARBA" id="ARBA00042864"/>
    </source>
</evidence>
<dbReference type="GO" id="GO:0004637">
    <property type="term" value="F:phosphoribosylamine-glycine ligase activity"/>
    <property type="evidence" value="ECO:0007669"/>
    <property type="project" value="UniProtKB-UniRule"/>
</dbReference>
<dbReference type="GO" id="GO:0005524">
    <property type="term" value="F:ATP binding"/>
    <property type="evidence" value="ECO:0007669"/>
    <property type="project" value="UniProtKB-UniRule"/>
</dbReference>